<evidence type="ECO:0000256" key="10">
    <source>
        <dbReference type="RuleBase" id="RU004181"/>
    </source>
</evidence>
<gene>
    <name evidence="9 11" type="primary">lspA</name>
    <name evidence="11" type="ORF">GCM10023352_20680</name>
</gene>
<dbReference type="EC" id="3.4.23.36" evidence="9"/>
<evidence type="ECO:0000256" key="3">
    <source>
        <dbReference type="ARBA" id="ARBA00022670"/>
    </source>
</evidence>
<feature type="transmembrane region" description="Helical" evidence="9">
    <location>
        <begin position="79"/>
        <end position="99"/>
    </location>
</feature>
<keyword evidence="8 9" id="KW-0472">Membrane</keyword>
<comment type="similarity">
    <text evidence="1 9 10">Belongs to the peptidase A8 family.</text>
</comment>
<feature type="active site" evidence="9">
    <location>
        <position position="138"/>
    </location>
</feature>
<feature type="active site" evidence="9">
    <location>
        <position position="152"/>
    </location>
</feature>
<evidence type="ECO:0000256" key="4">
    <source>
        <dbReference type="ARBA" id="ARBA00022692"/>
    </source>
</evidence>
<dbReference type="HAMAP" id="MF_00161">
    <property type="entry name" value="LspA"/>
    <property type="match status" value="1"/>
</dbReference>
<dbReference type="RefSeq" id="WP_345447284.1">
    <property type="nucleotide sequence ID" value="NZ_BAABKP010000006.1"/>
</dbReference>
<evidence type="ECO:0000256" key="7">
    <source>
        <dbReference type="ARBA" id="ARBA00022989"/>
    </source>
</evidence>
<dbReference type="Pfam" id="PF01252">
    <property type="entry name" value="Peptidase_A8"/>
    <property type="match status" value="1"/>
</dbReference>
<keyword evidence="2 9" id="KW-1003">Cell membrane</keyword>
<evidence type="ECO:0000256" key="2">
    <source>
        <dbReference type="ARBA" id="ARBA00022475"/>
    </source>
</evidence>
<dbReference type="NCBIfam" id="TIGR00077">
    <property type="entry name" value="lspA"/>
    <property type="match status" value="1"/>
</dbReference>
<comment type="function">
    <text evidence="9">This protein specifically catalyzes the removal of signal peptides from prolipoproteins.</text>
</comment>
<feature type="transmembrane region" description="Helical" evidence="9">
    <location>
        <begin position="146"/>
        <end position="170"/>
    </location>
</feature>
<evidence type="ECO:0000313" key="11">
    <source>
        <dbReference type="EMBL" id="GAA4800471.1"/>
    </source>
</evidence>
<keyword evidence="12" id="KW-1185">Reference proteome</keyword>
<evidence type="ECO:0000256" key="6">
    <source>
        <dbReference type="ARBA" id="ARBA00022801"/>
    </source>
</evidence>
<dbReference type="PANTHER" id="PTHR33695">
    <property type="entry name" value="LIPOPROTEIN SIGNAL PEPTIDASE"/>
    <property type="match status" value="1"/>
</dbReference>
<dbReference type="InterPro" id="IPR001872">
    <property type="entry name" value="Peptidase_A8"/>
</dbReference>
<dbReference type="EMBL" id="BAABKP010000006">
    <property type="protein sequence ID" value="GAA4800471.1"/>
    <property type="molecule type" value="Genomic_DNA"/>
</dbReference>
<evidence type="ECO:0000313" key="12">
    <source>
        <dbReference type="Proteomes" id="UP001500187"/>
    </source>
</evidence>
<proteinExistence type="inferred from homology"/>
<evidence type="ECO:0000256" key="1">
    <source>
        <dbReference type="ARBA" id="ARBA00006139"/>
    </source>
</evidence>
<name>A0ABP9BX37_9MICC</name>
<keyword evidence="5 9" id="KW-0064">Aspartyl protease</keyword>
<dbReference type="PRINTS" id="PR00781">
    <property type="entry name" value="LIPOSIGPTASE"/>
</dbReference>
<comment type="caution">
    <text evidence="11">The sequence shown here is derived from an EMBL/GenBank/DDBJ whole genome shotgun (WGS) entry which is preliminary data.</text>
</comment>
<reference evidence="12" key="1">
    <citation type="journal article" date="2019" name="Int. J. Syst. Evol. Microbiol.">
        <title>The Global Catalogue of Microorganisms (GCM) 10K type strain sequencing project: providing services to taxonomists for standard genome sequencing and annotation.</title>
        <authorList>
            <consortium name="The Broad Institute Genomics Platform"/>
            <consortium name="The Broad Institute Genome Sequencing Center for Infectious Disease"/>
            <person name="Wu L."/>
            <person name="Ma J."/>
        </authorList>
    </citation>
    <scope>NUCLEOTIDE SEQUENCE [LARGE SCALE GENOMIC DNA]</scope>
    <source>
        <strain evidence="12">JCM 18541</strain>
    </source>
</reference>
<keyword evidence="4 9" id="KW-0812">Transmembrane</keyword>
<evidence type="ECO:0000256" key="9">
    <source>
        <dbReference type="HAMAP-Rule" id="MF_00161"/>
    </source>
</evidence>
<evidence type="ECO:0000256" key="5">
    <source>
        <dbReference type="ARBA" id="ARBA00022750"/>
    </source>
</evidence>
<comment type="pathway">
    <text evidence="9">Protein modification; lipoprotein biosynthesis (signal peptide cleavage).</text>
</comment>
<feature type="transmembrane region" description="Helical" evidence="9">
    <location>
        <begin position="20"/>
        <end position="36"/>
    </location>
</feature>
<keyword evidence="6 9" id="KW-0378">Hydrolase</keyword>
<feature type="transmembrane region" description="Helical" evidence="9">
    <location>
        <begin position="106"/>
        <end position="126"/>
    </location>
</feature>
<comment type="subcellular location">
    <subcellularLocation>
        <location evidence="9">Cell membrane</location>
        <topology evidence="9">Multi-pass membrane protein</topology>
    </subcellularLocation>
</comment>
<accession>A0ABP9BX37</accession>
<keyword evidence="7 9" id="KW-1133">Transmembrane helix</keyword>
<organism evidence="11 12">
    <name type="scientific">Rothia endophytica</name>
    <dbReference type="NCBI Taxonomy" id="1324766"/>
    <lineage>
        <taxon>Bacteria</taxon>
        <taxon>Bacillati</taxon>
        <taxon>Actinomycetota</taxon>
        <taxon>Actinomycetes</taxon>
        <taxon>Micrococcales</taxon>
        <taxon>Micrococcaceae</taxon>
        <taxon>Rothia</taxon>
    </lineage>
</organism>
<sequence length="189" mass="20823">MTEVQQKITALTPVRRVSGVKKFVLAAFLFLLVYGADQIIKHVVETTMYVGQSIPVIDGLLWWRYYLNPGAAFSMGESTTWIFTIISTLGALVCAVLIARARSLAWTVWLAVLMGGIVGNLHDRLFRAPGFGIGHVVDYISVPNFAIFNLADSAICVSMGVIVLLTFWGIRMDGNREVSAKKIAVKEEE</sequence>
<protein>
    <recommendedName>
        <fullName evidence="9">Lipoprotein signal peptidase</fullName>
        <ecNumber evidence="9">3.4.23.36</ecNumber>
    </recommendedName>
    <alternativeName>
        <fullName evidence="9">Prolipoprotein signal peptidase</fullName>
    </alternativeName>
    <alternativeName>
        <fullName evidence="9">Signal peptidase II</fullName>
        <shortName evidence="9">SPase II</shortName>
    </alternativeName>
</protein>
<dbReference type="PANTHER" id="PTHR33695:SF1">
    <property type="entry name" value="LIPOPROTEIN SIGNAL PEPTIDASE"/>
    <property type="match status" value="1"/>
</dbReference>
<keyword evidence="3 9" id="KW-0645">Protease</keyword>
<comment type="catalytic activity">
    <reaction evidence="9">
        <text>Release of signal peptides from bacterial membrane prolipoproteins. Hydrolyzes -Xaa-Yaa-Zaa-|-(S,diacylglyceryl)Cys-, in which Xaa is hydrophobic (preferably Leu), and Yaa (Ala or Ser) and Zaa (Gly or Ala) have small, neutral side chains.</text>
        <dbReference type="EC" id="3.4.23.36"/>
    </reaction>
</comment>
<evidence type="ECO:0000256" key="8">
    <source>
        <dbReference type="ARBA" id="ARBA00023136"/>
    </source>
</evidence>
<dbReference type="Proteomes" id="UP001500187">
    <property type="component" value="Unassembled WGS sequence"/>
</dbReference>